<name>A0A0D8HE52_9ACTN</name>
<organism evidence="1 2">
    <name type="scientific">Acidithrix ferrooxidans</name>
    <dbReference type="NCBI Taxonomy" id="1280514"/>
    <lineage>
        <taxon>Bacteria</taxon>
        <taxon>Bacillati</taxon>
        <taxon>Actinomycetota</taxon>
        <taxon>Acidimicrobiia</taxon>
        <taxon>Acidimicrobiales</taxon>
        <taxon>Acidimicrobiaceae</taxon>
        <taxon>Acidithrix</taxon>
    </lineage>
</organism>
<dbReference type="AlphaFoldDB" id="A0A0D8HE52"/>
<dbReference type="Proteomes" id="UP000032360">
    <property type="component" value="Unassembled WGS sequence"/>
</dbReference>
<gene>
    <name evidence="1" type="ORF">AXFE_29430</name>
</gene>
<protein>
    <submittedName>
        <fullName evidence="1">Uncharacterized protein</fullName>
    </submittedName>
</protein>
<dbReference type="EMBL" id="JXYS01000093">
    <property type="protein sequence ID" value="KJF16208.1"/>
    <property type="molecule type" value="Genomic_DNA"/>
</dbReference>
<evidence type="ECO:0000313" key="2">
    <source>
        <dbReference type="Proteomes" id="UP000032360"/>
    </source>
</evidence>
<accession>A0A0D8HE52</accession>
<reference evidence="1 2" key="1">
    <citation type="submission" date="2015-01" db="EMBL/GenBank/DDBJ databases">
        <title>Draft genome of the acidophilic iron oxidizer Acidithrix ferrooxidans strain Py-F3.</title>
        <authorList>
            <person name="Poehlein A."/>
            <person name="Eisen S."/>
            <person name="Schloemann M."/>
            <person name="Johnson B.D."/>
            <person name="Daniel R."/>
            <person name="Muehling M."/>
        </authorList>
    </citation>
    <scope>NUCLEOTIDE SEQUENCE [LARGE SCALE GENOMIC DNA]</scope>
    <source>
        <strain evidence="1 2">Py-F3</strain>
    </source>
</reference>
<keyword evidence="2" id="KW-1185">Reference proteome</keyword>
<dbReference type="STRING" id="1280514.AXFE_29430"/>
<proteinExistence type="predicted"/>
<sequence>MIFYRTEVLRTSHIRFRFARIGLIGDRNRATFSGRIFGRTIAALDSPGQDRTFLEFSNILVQDGCAALTVPY</sequence>
<evidence type="ECO:0000313" key="1">
    <source>
        <dbReference type="EMBL" id="KJF16208.1"/>
    </source>
</evidence>
<comment type="caution">
    <text evidence="1">The sequence shown here is derived from an EMBL/GenBank/DDBJ whole genome shotgun (WGS) entry which is preliminary data.</text>
</comment>